<feature type="transmembrane region" description="Helical" evidence="1">
    <location>
        <begin position="110"/>
        <end position="131"/>
    </location>
</feature>
<keyword evidence="1" id="KW-0472">Membrane</keyword>
<dbReference type="AlphaFoldDB" id="A0A1J6WXW2"/>
<reference evidence="2 3" key="1">
    <citation type="submission" date="2016-09" db="EMBL/GenBank/DDBJ databases">
        <title>Bacillus aquimaris SAMM genome sequence reveals colonization and biosurfactant production capacities.</title>
        <authorList>
            <person name="Waghmode S.R."/>
            <person name="Suryavanshi M.V."/>
        </authorList>
    </citation>
    <scope>NUCLEOTIDE SEQUENCE [LARGE SCALE GENOMIC DNA]</scope>
    <source>
        <strain evidence="2 3">SAMM</strain>
    </source>
</reference>
<evidence type="ECO:0000313" key="3">
    <source>
        <dbReference type="Proteomes" id="UP000182062"/>
    </source>
</evidence>
<accession>A0A1J6WXW2</accession>
<dbReference type="RefSeq" id="WP_071617298.1">
    <property type="nucleotide sequence ID" value="NZ_MINN01000073.1"/>
</dbReference>
<feature type="transmembrane region" description="Helical" evidence="1">
    <location>
        <begin position="45"/>
        <end position="64"/>
    </location>
</feature>
<evidence type="ECO:0000313" key="2">
    <source>
        <dbReference type="EMBL" id="OIU72679.1"/>
    </source>
</evidence>
<keyword evidence="3" id="KW-1185">Reference proteome</keyword>
<keyword evidence="1" id="KW-0812">Transmembrane</keyword>
<keyword evidence="1" id="KW-1133">Transmembrane helix</keyword>
<dbReference type="Proteomes" id="UP000182062">
    <property type="component" value="Unassembled WGS sequence"/>
</dbReference>
<proteinExistence type="predicted"/>
<dbReference type="OrthoDB" id="2841019at2"/>
<feature type="transmembrane region" description="Helical" evidence="1">
    <location>
        <begin position="12"/>
        <end position="39"/>
    </location>
</feature>
<feature type="transmembrane region" description="Helical" evidence="1">
    <location>
        <begin position="85"/>
        <end position="104"/>
    </location>
</feature>
<gene>
    <name evidence="2" type="ORF">BHE18_21305</name>
</gene>
<feature type="transmembrane region" description="Helical" evidence="1">
    <location>
        <begin position="183"/>
        <end position="205"/>
    </location>
</feature>
<dbReference type="EMBL" id="MINN01000073">
    <property type="protein sequence ID" value="OIU72679.1"/>
    <property type="molecule type" value="Genomic_DNA"/>
</dbReference>
<evidence type="ECO:0000256" key="1">
    <source>
        <dbReference type="SAM" id="Phobius"/>
    </source>
</evidence>
<comment type="caution">
    <text evidence="2">The sequence shown here is derived from an EMBL/GenBank/DDBJ whole genome shotgun (WGS) entry which is preliminary data.</text>
</comment>
<name>A0A1J6WXW2_9BACI</name>
<feature type="transmembrane region" description="Helical" evidence="1">
    <location>
        <begin position="152"/>
        <end position="177"/>
    </location>
</feature>
<protein>
    <submittedName>
        <fullName evidence="2">Uncharacterized protein</fullName>
    </submittedName>
</protein>
<sequence length="218" mass="25011">MFKDSLGIYNRNLLRIILLGLVLVVPVSIFCFQAIFYVFQEVDTQYANIYAALITLINFTLLYPPFIRIALSEVNDEESTTLWELIKEFVNGFGIIILFTLALFTIAVWGIVLIVPSIICVILLILFPLFIDQKKVSHIFKKIGNVLIKENFFILIDLLIILSINLLAWSGITFLLSSFDNNFYVYVISRSLINAALFPLIYIYLTLKYKNGGEELYV</sequence>
<organism evidence="2 3">
    <name type="scientific">Rossellomorea aquimaris</name>
    <dbReference type="NCBI Taxonomy" id="189382"/>
    <lineage>
        <taxon>Bacteria</taxon>
        <taxon>Bacillati</taxon>
        <taxon>Bacillota</taxon>
        <taxon>Bacilli</taxon>
        <taxon>Bacillales</taxon>
        <taxon>Bacillaceae</taxon>
        <taxon>Rossellomorea</taxon>
    </lineage>
</organism>